<gene>
    <name evidence="2" type="ORF">MNBD_GAMMA02-101</name>
</gene>
<organism evidence="2">
    <name type="scientific">hydrothermal vent metagenome</name>
    <dbReference type="NCBI Taxonomy" id="652676"/>
    <lineage>
        <taxon>unclassified sequences</taxon>
        <taxon>metagenomes</taxon>
        <taxon>ecological metagenomes</taxon>
    </lineage>
</organism>
<sequence>MDADHPMDIEQIEQHQSRSLSENRKSITEKLDLCHFPLFIVK</sequence>
<dbReference type="EMBL" id="UOFA01000206">
    <property type="protein sequence ID" value="VAW45584.1"/>
    <property type="molecule type" value="Genomic_DNA"/>
</dbReference>
<evidence type="ECO:0000313" key="2">
    <source>
        <dbReference type="EMBL" id="VAW45584.1"/>
    </source>
</evidence>
<name>A0A3B0WPG9_9ZZZZ</name>
<feature type="region of interest" description="Disordered" evidence="1">
    <location>
        <begin position="1"/>
        <end position="24"/>
    </location>
</feature>
<accession>A0A3B0WPG9</accession>
<reference evidence="2" key="1">
    <citation type="submission" date="2018-06" db="EMBL/GenBank/DDBJ databases">
        <authorList>
            <person name="Zhirakovskaya E."/>
        </authorList>
    </citation>
    <scope>NUCLEOTIDE SEQUENCE</scope>
</reference>
<protein>
    <submittedName>
        <fullName evidence="2">Uncharacterized protein</fullName>
    </submittedName>
</protein>
<proteinExistence type="predicted"/>
<evidence type="ECO:0000256" key="1">
    <source>
        <dbReference type="SAM" id="MobiDB-lite"/>
    </source>
</evidence>
<dbReference type="AlphaFoldDB" id="A0A3B0WPG9"/>